<dbReference type="Proteomes" id="UP000821845">
    <property type="component" value="Chromosome 1"/>
</dbReference>
<keyword evidence="2" id="KW-1185">Reference proteome</keyword>
<sequence length="411" mass="45535">MSGALRLAKCRLLATALAALFLVNQAVADDAKPKDITEKAGAKESSNGDLIGESTGYKHRRINKASSLEVDTPLEPVGYQHQETYDRTGIVKGYAKLRGPTYGKISYSRDDSYRQERGYESPSLHERVNYGKVKYSHGSDDADGYKESDDSRPGTAVYDGNTYNNDGYLTPIYHREDYARRSHHRGTYRHKSRPRGMSYLPVEYAREMYPYDQGDQQSGGQAGYSSRLHNNKIGSSSSSVFDGGSYNYADTDRYQAAGGDYDFGSNKPLLQPGSSIQGGLSIFGGYGQGNGNLRYRDFVPYYGSDGYYSRHDNGAYGLQSYGSSVREAQPKTYEEYSNALNEGSFDEAYAGQSQRYSGKFSSGKKTNKQNGSNRSGLGAYIVGVEYIGRTPLLLQTQAPRNAPVKEEPYWK</sequence>
<protein>
    <submittedName>
        <fullName evidence="1">Uncharacterized protein</fullName>
    </submittedName>
</protein>
<evidence type="ECO:0000313" key="2">
    <source>
        <dbReference type="Proteomes" id="UP000821845"/>
    </source>
</evidence>
<comment type="caution">
    <text evidence="1">The sequence shown here is derived from an EMBL/GenBank/DDBJ whole genome shotgun (WGS) entry which is preliminary data.</text>
</comment>
<gene>
    <name evidence="1" type="ORF">HPB50_017571</name>
</gene>
<accession>A0ACB7TM33</accession>
<reference evidence="1" key="1">
    <citation type="submission" date="2020-05" db="EMBL/GenBank/DDBJ databases">
        <title>Large-scale comparative analyses of tick genomes elucidate their genetic diversity and vector capacities.</title>
        <authorList>
            <person name="Jia N."/>
            <person name="Wang J."/>
            <person name="Shi W."/>
            <person name="Du L."/>
            <person name="Sun Y."/>
            <person name="Zhan W."/>
            <person name="Jiang J."/>
            <person name="Wang Q."/>
            <person name="Zhang B."/>
            <person name="Ji P."/>
            <person name="Sakyi L.B."/>
            <person name="Cui X."/>
            <person name="Yuan T."/>
            <person name="Jiang B."/>
            <person name="Yang W."/>
            <person name="Lam T.T.-Y."/>
            <person name="Chang Q."/>
            <person name="Ding S."/>
            <person name="Wang X."/>
            <person name="Zhu J."/>
            <person name="Ruan X."/>
            <person name="Zhao L."/>
            <person name="Wei J."/>
            <person name="Que T."/>
            <person name="Du C."/>
            <person name="Cheng J."/>
            <person name="Dai P."/>
            <person name="Han X."/>
            <person name="Huang E."/>
            <person name="Gao Y."/>
            <person name="Liu J."/>
            <person name="Shao H."/>
            <person name="Ye R."/>
            <person name="Li L."/>
            <person name="Wei W."/>
            <person name="Wang X."/>
            <person name="Wang C."/>
            <person name="Yang T."/>
            <person name="Huo Q."/>
            <person name="Li W."/>
            <person name="Guo W."/>
            <person name="Chen H."/>
            <person name="Zhou L."/>
            <person name="Ni X."/>
            <person name="Tian J."/>
            <person name="Zhou Y."/>
            <person name="Sheng Y."/>
            <person name="Liu T."/>
            <person name="Pan Y."/>
            <person name="Xia L."/>
            <person name="Li J."/>
            <person name="Zhao F."/>
            <person name="Cao W."/>
        </authorList>
    </citation>
    <scope>NUCLEOTIDE SEQUENCE</scope>
    <source>
        <strain evidence="1">Hyas-2018</strain>
    </source>
</reference>
<proteinExistence type="predicted"/>
<name>A0ACB7TM33_HYAAI</name>
<dbReference type="EMBL" id="CM023481">
    <property type="protein sequence ID" value="KAH6947204.1"/>
    <property type="molecule type" value="Genomic_DNA"/>
</dbReference>
<organism evidence="1 2">
    <name type="scientific">Hyalomma asiaticum</name>
    <name type="common">Tick</name>
    <dbReference type="NCBI Taxonomy" id="266040"/>
    <lineage>
        <taxon>Eukaryota</taxon>
        <taxon>Metazoa</taxon>
        <taxon>Ecdysozoa</taxon>
        <taxon>Arthropoda</taxon>
        <taxon>Chelicerata</taxon>
        <taxon>Arachnida</taxon>
        <taxon>Acari</taxon>
        <taxon>Parasitiformes</taxon>
        <taxon>Ixodida</taxon>
        <taxon>Ixodoidea</taxon>
        <taxon>Ixodidae</taxon>
        <taxon>Hyalomminae</taxon>
        <taxon>Hyalomma</taxon>
    </lineage>
</organism>
<evidence type="ECO:0000313" key="1">
    <source>
        <dbReference type="EMBL" id="KAH6947204.1"/>
    </source>
</evidence>